<evidence type="ECO:0000313" key="2">
    <source>
        <dbReference type="EMBL" id="MCQ9305086.1"/>
    </source>
</evidence>
<keyword evidence="1" id="KW-0175">Coiled coil</keyword>
<sequence length="323" mass="37451">MATNLEKFYDIETMMDEAKPLMETYLEVLEERHTYMSEYRSEYRKLRDGGRRAIQSLEKNIEQLEGLADEYEAVKKSISEAIDVLLEVRDTEEDTEELEVVIKALRSVLGLFNRSKEVNYKALQEAQELSLKYNIPISGLEAVIGQLEDLEVKDIGVINSAIEELKKADNLYLSSFVEYRELCEDGDQVYLLYSDIVDDLLDVGLVEASEIIEEVLPEANNDRVKRPDREPLLKVLKPIKSSDLLYFQSKNKNSESYDLNSKFAEELAYCRRALLEDREYVGTSNAFDRVTTAFDELKDYMYDRYHQLGGTPVNYHGHDDRKR</sequence>
<reference evidence="2" key="1">
    <citation type="submission" date="2022-07" db="EMBL/GenBank/DDBJ databases">
        <title>Bacterial species isolated from the porcine tonsil microbiota.</title>
        <authorList>
            <person name="Oliveira I.M.F."/>
        </authorList>
    </citation>
    <scope>NUCLEOTIDE SEQUENCE</scope>
    <source>
        <strain evidence="2">8QC2O2</strain>
    </source>
</reference>
<dbReference type="Proteomes" id="UP001204068">
    <property type="component" value="Unassembled WGS sequence"/>
</dbReference>
<dbReference type="EMBL" id="JANILD010000012">
    <property type="protein sequence ID" value="MCQ9305086.1"/>
    <property type="molecule type" value="Genomic_DNA"/>
</dbReference>
<comment type="caution">
    <text evidence="2">The sequence shown here is derived from an EMBL/GenBank/DDBJ whole genome shotgun (WGS) entry which is preliminary data.</text>
</comment>
<gene>
    <name evidence="2" type="ORF">NQ032_15885</name>
</gene>
<feature type="coiled-coil region" evidence="1">
    <location>
        <begin position="47"/>
        <end position="81"/>
    </location>
</feature>
<dbReference type="Gene3D" id="1.20.1270.60">
    <property type="entry name" value="Arfaptin homology (AH) domain/BAR domain"/>
    <property type="match status" value="1"/>
</dbReference>
<organism evidence="2 3">
    <name type="scientific">Mammaliicoccus sciuri</name>
    <name type="common">Staphylococcus sciuri</name>
    <dbReference type="NCBI Taxonomy" id="1296"/>
    <lineage>
        <taxon>Bacteria</taxon>
        <taxon>Bacillati</taxon>
        <taxon>Bacillota</taxon>
        <taxon>Bacilli</taxon>
        <taxon>Bacillales</taxon>
        <taxon>Staphylococcaceae</taxon>
        <taxon>Mammaliicoccus</taxon>
    </lineage>
</organism>
<dbReference type="AlphaFoldDB" id="A0AAW5LQS8"/>
<name>A0AAW5LQS8_MAMSC</name>
<evidence type="ECO:0000256" key="1">
    <source>
        <dbReference type="SAM" id="Coils"/>
    </source>
</evidence>
<proteinExistence type="predicted"/>
<dbReference type="InterPro" id="IPR027267">
    <property type="entry name" value="AH/BAR_dom_sf"/>
</dbReference>
<evidence type="ECO:0000313" key="3">
    <source>
        <dbReference type="Proteomes" id="UP001204068"/>
    </source>
</evidence>
<dbReference type="RefSeq" id="WP_196980766.1">
    <property type="nucleotide sequence ID" value="NZ_JACDQU010000012.1"/>
</dbReference>
<protein>
    <submittedName>
        <fullName evidence="2">Uncharacterized protein</fullName>
    </submittedName>
</protein>
<accession>A0AAW5LQS8</accession>